<keyword evidence="1" id="KW-0812">Transmembrane</keyword>
<comment type="caution">
    <text evidence="2">The sequence shown here is derived from an EMBL/GenBank/DDBJ whole genome shotgun (WGS) entry which is preliminary data.</text>
</comment>
<evidence type="ECO:0000313" key="2">
    <source>
        <dbReference type="EMBL" id="CAI2374331.1"/>
    </source>
</evidence>
<proteinExistence type="predicted"/>
<keyword evidence="3" id="KW-1185">Reference proteome</keyword>
<dbReference type="AlphaFoldDB" id="A0AAD2CY61"/>
<accession>A0AAD2CY61</accession>
<gene>
    <name evidence="2" type="ORF">ECRASSUSDP1_LOCUS15683</name>
</gene>
<sequence length="72" mass="8412">MKVCRQSLFSSKYFELITAYNFAIFLAFFLVVSEMFSNIATSSYFSEQIDLWLVFVKTTSNFLASFIFHLPL</sequence>
<keyword evidence="1" id="KW-0472">Membrane</keyword>
<evidence type="ECO:0000313" key="3">
    <source>
        <dbReference type="Proteomes" id="UP001295684"/>
    </source>
</evidence>
<keyword evidence="1" id="KW-1133">Transmembrane helix</keyword>
<dbReference type="Proteomes" id="UP001295684">
    <property type="component" value="Unassembled WGS sequence"/>
</dbReference>
<organism evidence="2 3">
    <name type="scientific">Euplotes crassus</name>
    <dbReference type="NCBI Taxonomy" id="5936"/>
    <lineage>
        <taxon>Eukaryota</taxon>
        <taxon>Sar</taxon>
        <taxon>Alveolata</taxon>
        <taxon>Ciliophora</taxon>
        <taxon>Intramacronucleata</taxon>
        <taxon>Spirotrichea</taxon>
        <taxon>Hypotrichia</taxon>
        <taxon>Euplotida</taxon>
        <taxon>Euplotidae</taxon>
        <taxon>Moneuplotes</taxon>
    </lineage>
</organism>
<dbReference type="EMBL" id="CAMPGE010015723">
    <property type="protein sequence ID" value="CAI2374331.1"/>
    <property type="molecule type" value="Genomic_DNA"/>
</dbReference>
<feature type="transmembrane region" description="Helical" evidence="1">
    <location>
        <begin position="12"/>
        <end position="31"/>
    </location>
</feature>
<evidence type="ECO:0000256" key="1">
    <source>
        <dbReference type="SAM" id="Phobius"/>
    </source>
</evidence>
<name>A0AAD2CY61_EUPCR</name>
<protein>
    <submittedName>
        <fullName evidence="2">Uncharacterized protein</fullName>
    </submittedName>
</protein>
<reference evidence="2" key="1">
    <citation type="submission" date="2023-07" db="EMBL/GenBank/DDBJ databases">
        <authorList>
            <consortium name="AG Swart"/>
            <person name="Singh M."/>
            <person name="Singh A."/>
            <person name="Seah K."/>
            <person name="Emmerich C."/>
        </authorList>
    </citation>
    <scope>NUCLEOTIDE SEQUENCE</scope>
    <source>
        <strain evidence="2">DP1</strain>
    </source>
</reference>
<feature type="transmembrane region" description="Helical" evidence="1">
    <location>
        <begin position="51"/>
        <end position="70"/>
    </location>
</feature>